<sequence length="79" mass="9245">MHSREIAAIIIGSILLAVTVVLWVKIWLIYQANKREEQFVHRVERLLERKEDEGYESDGSEETDLMELGNRLGFAFHML</sequence>
<gene>
    <name evidence="10 11" type="primary">vpu</name>
</gene>
<evidence type="ECO:0000256" key="9">
    <source>
        <dbReference type="ARBA" id="ARBA00023303"/>
    </source>
</evidence>
<proteinExistence type="inferred from homology"/>
<accession>B9V2V5</accession>
<feature type="transmembrane region" description="Helical" evidence="10">
    <location>
        <begin position="6"/>
        <end position="28"/>
    </location>
</feature>
<keyword evidence="10" id="KW-1133">Transmembrane helix</keyword>
<evidence type="ECO:0000313" key="11">
    <source>
        <dbReference type="EMBL" id="ACM63205.1"/>
    </source>
</evidence>
<comment type="subcellular location">
    <subcellularLocation>
        <location evidence="10">Host membrane</location>
        <topology evidence="10">Single-pass type I membrane protein</topology>
    </subcellularLocation>
</comment>
<keyword evidence="2" id="KW-0597">Phosphoprotein</keyword>
<evidence type="ECO:0000256" key="1">
    <source>
        <dbReference type="ARBA" id="ARBA00022448"/>
    </source>
</evidence>
<keyword evidence="3 10" id="KW-0945">Host-virus interaction</keyword>
<name>B9V2V5_SIV</name>
<organismHost>
    <name type="scientific">Cercopithecidae</name>
    <name type="common">Old World monkeys</name>
    <dbReference type="NCBI Taxonomy" id="9527"/>
</organismHost>
<dbReference type="EMBL" id="FJ424867">
    <property type="protein sequence ID" value="ACM63205.1"/>
    <property type="molecule type" value="Genomic_RNA"/>
</dbReference>
<evidence type="ECO:0000256" key="7">
    <source>
        <dbReference type="ARBA" id="ARBA00023065"/>
    </source>
</evidence>
<evidence type="ECO:0000256" key="3">
    <source>
        <dbReference type="ARBA" id="ARBA00022581"/>
    </source>
</evidence>
<evidence type="ECO:0000256" key="8">
    <source>
        <dbReference type="ARBA" id="ARBA00023136"/>
    </source>
</evidence>
<keyword evidence="1 10" id="KW-0813">Transport</keyword>
<evidence type="ECO:0000256" key="10">
    <source>
        <dbReference type="RuleBase" id="RU364058"/>
    </source>
</evidence>
<evidence type="ECO:0000256" key="5">
    <source>
        <dbReference type="ARBA" id="ARBA00022703"/>
    </source>
</evidence>
<dbReference type="GO" id="GO:0032801">
    <property type="term" value="P:receptor catabolic process"/>
    <property type="evidence" value="ECO:0007669"/>
    <property type="project" value="InterPro"/>
</dbReference>
<keyword evidence="4 10" id="KW-0812">Transmembrane</keyword>
<keyword evidence="9 10" id="KW-0407">Ion channel</keyword>
<keyword evidence="6 10" id="KW-1043">Host membrane</keyword>
<protein>
    <recommendedName>
        <fullName evidence="10">Protein Vpu</fullName>
    </recommendedName>
    <alternativeName>
        <fullName evidence="10">U ORF protein</fullName>
    </alternativeName>
    <alternativeName>
        <fullName evidence="10">Viral protein U</fullName>
    </alternativeName>
</protein>
<dbReference type="GO" id="GO:0019076">
    <property type="term" value="P:viral release from host cell"/>
    <property type="evidence" value="ECO:0007669"/>
    <property type="project" value="UniProtKB-UniRule"/>
</dbReference>
<evidence type="ECO:0000256" key="6">
    <source>
        <dbReference type="ARBA" id="ARBA00022870"/>
    </source>
</evidence>
<keyword evidence="7 10" id="KW-0406">Ion transport</keyword>
<dbReference type="GO" id="GO:0005261">
    <property type="term" value="F:monoatomic cation channel activity"/>
    <property type="evidence" value="ECO:0007669"/>
    <property type="project" value="InterPro"/>
</dbReference>
<keyword evidence="5 10" id="KW-0053">Apoptosis</keyword>
<organism evidence="11">
    <name type="scientific">Simian immunodeficiency virus</name>
    <name type="common">SIV</name>
    <dbReference type="NCBI Taxonomy" id="11723"/>
    <lineage>
        <taxon>Viruses</taxon>
        <taxon>Riboviria</taxon>
        <taxon>Pararnavirae</taxon>
        <taxon>Artverviricota</taxon>
        <taxon>Revtraviricetes</taxon>
        <taxon>Ortervirales</taxon>
        <taxon>Retroviridae</taxon>
        <taxon>Orthoretrovirinae</taxon>
        <taxon>Lentivirus</taxon>
        <taxon>Lentivirus simimdef</taxon>
    </lineage>
</organism>
<reference evidence="11" key="1">
    <citation type="journal article" date="2009" name="J. Virol.">
        <title>Origin and biology of simian immunodeficiency virus in wild-living western gorillas.</title>
        <authorList>
            <person name="Takehisa J."/>
            <person name="Kraus M.H."/>
            <person name="Ayouba A."/>
            <person name="Bailes E."/>
            <person name="Van Heuverswyn F."/>
            <person name="Decker J.M."/>
            <person name="Li Y."/>
            <person name="Rudicell R.S."/>
            <person name="Learn G.H."/>
            <person name="Neel C."/>
            <person name="Ngole E.M."/>
            <person name="Shaw G.M."/>
            <person name="Peeters M."/>
            <person name="Sharp P.M."/>
            <person name="Hahn B.H."/>
        </authorList>
    </citation>
    <scope>NUCLEOTIDE SEQUENCE</scope>
    <source>
        <strain evidence="11">SIVgorBQ664</strain>
    </source>
</reference>
<dbReference type="Pfam" id="PF00558">
    <property type="entry name" value="Vpu"/>
    <property type="match status" value="1"/>
</dbReference>
<comment type="function">
    <text evidence="10">Enhances virion budding, by targeting human CD4 and Tetherin/BST2 to proteasome degradation. Degradation of CD4 prevents any unwanted premature interactions between viral Env and its receptor human CD4 in the endoplasmic reticulum. Degradation of antiretroviral protein Tetherin/BST2 is important for virion budding, as BST2 tethers new viral particles to the host cell membrane. Mechanistically, Vpu bridges either CD4 or BST2 to BTRC, a substrate recognition subunit of the Skp1/Cullin/F-box protein E3 ubiquitin ligase, induces their ubiquitination and subsequent proteasomal degradation. The alteration of the E3 ligase specificity by Vpu seems to interfere with the degradation of host IKBKB, leading to NF-kappa-B down-regulation and subsequent apoptosis. Acts as a viroporin that forms an oligomeric ion channel in membranes. Modulates the host DNA repair mechanisms to promote degradation of nuclear viral cDNA in cells that are already productively infected in order to suppress immune sensing and proviral hyper-integration (superinfection). Manipulates PML-NBs and modulates SUMOylation of host BLM protein thereby enhancing its DNA-end processing activity toward viral unintegrated linear DNA. Also inhibits RAD52-mediated homologous repair of viral cDNA, preventing the generation of dead-end circular forms of single copies of the long terminal repeat and permitting sustained nucleolytic attack.</text>
</comment>
<dbReference type="InterPro" id="IPR008187">
    <property type="entry name" value="Vpu"/>
</dbReference>
<comment type="similarity">
    <text evidence="10">Belongs to the HIV-1 VPU protein family.</text>
</comment>
<dbReference type="GO" id="GO:0033644">
    <property type="term" value="C:host cell membrane"/>
    <property type="evidence" value="ECO:0007669"/>
    <property type="project" value="UniProtKB-SubCell"/>
</dbReference>
<evidence type="ECO:0000256" key="2">
    <source>
        <dbReference type="ARBA" id="ARBA00022553"/>
    </source>
</evidence>
<keyword evidence="8 10" id="KW-0472">Membrane</keyword>
<organismHost>
    <name type="scientific">Pan troglodytes</name>
    <name type="common">Chimpanzee</name>
    <dbReference type="NCBI Taxonomy" id="9598"/>
</organismHost>
<evidence type="ECO:0000256" key="4">
    <source>
        <dbReference type="ARBA" id="ARBA00022692"/>
    </source>
</evidence>